<dbReference type="AlphaFoldDB" id="A0A840YLT2"/>
<keyword evidence="1" id="KW-0812">Transmembrane</keyword>
<evidence type="ECO:0000256" key="1">
    <source>
        <dbReference type="SAM" id="Phobius"/>
    </source>
</evidence>
<protein>
    <submittedName>
        <fullName evidence="2">Putative membrane protein</fullName>
    </submittedName>
</protein>
<organism evidence="2 3">
    <name type="scientific">Sphingomonas xinjiangensis</name>
    <dbReference type="NCBI Taxonomy" id="643568"/>
    <lineage>
        <taxon>Bacteria</taxon>
        <taxon>Pseudomonadati</taxon>
        <taxon>Pseudomonadota</taxon>
        <taxon>Alphaproteobacteria</taxon>
        <taxon>Sphingomonadales</taxon>
        <taxon>Sphingomonadaceae</taxon>
        <taxon>Sphingomonas</taxon>
    </lineage>
</organism>
<proteinExistence type="predicted"/>
<comment type="caution">
    <text evidence="2">The sequence shown here is derived from an EMBL/GenBank/DDBJ whole genome shotgun (WGS) entry which is preliminary data.</text>
</comment>
<reference evidence="2 3" key="1">
    <citation type="submission" date="2020-08" db="EMBL/GenBank/DDBJ databases">
        <title>Genomic Encyclopedia of Type Strains, Phase IV (KMG-IV): sequencing the most valuable type-strain genomes for metagenomic binning, comparative biology and taxonomic classification.</title>
        <authorList>
            <person name="Goeker M."/>
        </authorList>
    </citation>
    <scope>NUCLEOTIDE SEQUENCE [LARGE SCALE GENOMIC DNA]</scope>
    <source>
        <strain evidence="2 3">DSM 26736</strain>
    </source>
</reference>
<sequence>MPLWLDLLRTPMAAPETPELRRDRRTWQLLCGATALMLLAFDALHRAIGNSVAAVVAALLIVTVFKTVAYVARKKAADDAYLDAVTGEGA</sequence>
<keyword evidence="3" id="KW-1185">Reference proteome</keyword>
<feature type="transmembrane region" description="Helical" evidence="1">
    <location>
        <begin position="51"/>
        <end position="72"/>
    </location>
</feature>
<dbReference type="RefSeq" id="WP_184090736.1">
    <property type="nucleotide sequence ID" value="NZ_JACIJF010000016.1"/>
</dbReference>
<name>A0A840YLT2_9SPHN</name>
<keyword evidence="1" id="KW-1133">Transmembrane helix</keyword>
<accession>A0A840YLT2</accession>
<keyword evidence="1" id="KW-0472">Membrane</keyword>
<dbReference type="Proteomes" id="UP000527143">
    <property type="component" value="Unassembled WGS sequence"/>
</dbReference>
<evidence type="ECO:0000313" key="2">
    <source>
        <dbReference type="EMBL" id="MBB5712348.1"/>
    </source>
</evidence>
<evidence type="ECO:0000313" key="3">
    <source>
        <dbReference type="Proteomes" id="UP000527143"/>
    </source>
</evidence>
<gene>
    <name evidence="2" type="ORF">FHT02_003607</name>
</gene>
<dbReference type="EMBL" id="JACIJF010000016">
    <property type="protein sequence ID" value="MBB5712348.1"/>
    <property type="molecule type" value="Genomic_DNA"/>
</dbReference>